<comment type="caution">
    <text evidence="7">The sequence shown here is derived from an EMBL/GenBank/DDBJ whole genome shotgun (WGS) entry which is preliminary data.</text>
</comment>
<evidence type="ECO:0000256" key="2">
    <source>
        <dbReference type="ARBA" id="ARBA00022723"/>
    </source>
</evidence>
<evidence type="ECO:0000313" key="7">
    <source>
        <dbReference type="EMBL" id="KAK3308454.1"/>
    </source>
</evidence>
<keyword evidence="3" id="KW-0238">DNA-binding</keyword>
<evidence type="ECO:0000256" key="3">
    <source>
        <dbReference type="ARBA" id="ARBA00023125"/>
    </source>
</evidence>
<dbReference type="SUPFAM" id="SSF57701">
    <property type="entry name" value="Zn2/Cys6 DNA-binding domain"/>
    <property type="match status" value="1"/>
</dbReference>
<dbReference type="InterPro" id="IPR036864">
    <property type="entry name" value="Zn2-C6_fun-type_DNA-bd_sf"/>
</dbReference>
<comment type="subcellular location">
    <subcellularLocation>
        <location evidence="1">Nucleus</location>
    </subcellularLocation>
</comment>
<keyword evidence="2" id="KW-0479">Metal-binding</keyword>
<evidence type="ECO:0000313" key="8">
    <source>
        <dbReference type="Proteomes" id="UP001273166"/>
    </source>
</evidence>
<dbReference type="SMART" id="SM00066">
    <property type="entry name" value="GAL4"/>
    <property type="match status" value="1"/>
</dbReference>
<dbReference type="InterPro" id="IPR001138">
    <property type="entry name" value="Zn2Cys6_DnaBD"/>
</dbReference>
<keyword evidence="4" id="KW-0539">Nucleus</keyword>
<evidence type="ECO:0000256" key="1">
    <source>
        <dbReference type="ARBA" id="ARBA00004123"/>
    </source>
</evidence>
<dbReference type="EMBL" id="JAUDZG010000002">
    <property type="protein sequence ID" value="KAK3308454.1"/>
    <property type="molecule type" value="Genomic_DNA"/>
</dbReference>
<sequence length="769" mass="85036">MAPPNQYRPIQPAPGKGSAASTSSSWLAKGLTKRLKAVTQACHTCRRNKAKCDGVRPRCGGCTAKGSACGYEGEAGQSRQAALRARLESLEKLVGALQSKPDDEALRLLQRLRSADDVSSVCDTDTVDLNTPTLSLEASSASSESSFANHPSDASLQVARGVAPLVGTSSKNPPAGKLPSPSQQRLLAAGLADYLSFAIPCAQTTWAGVQSFFSSCGRLFHIYSQQQLEVYYRMVFGIDGRPDTSQKLAICCLSAVAAVGIQYNPDDFERGLEKVFHNVSRRFFAEVVEERALDTIKVCTLFAMYYIMDKATAALAYVEVGLSMSKRQSENTGVCHPSLVSNEDWIDFRRTWRALLFFSSWLSSTLGYISGADNSDEFAKVLPVADQDVDSYNPELGEIIQAEMTKLTLLKAGILRNHLAVRELTMLGMDGIIKELQDWCSQLPEEIKLSSLDVRRYDWAPIVRWSIYHLHILYHGAPMLVYRRIAAHCVRLQRTGGDLESAARDPTLLSLVEQGLISAKDTAILVGLLFSEQGVFRRCWIVIFQTHTACVVILHSVAQKQLHRFPPSSWAEDMNRAKQCLDVLGHCGEMDPVALRFRVRLSGIYNSLSRFVPEGQDPAMQRVEDWVPPPPDHSDHYAFNATTPAYEKHPIDYLFTIPPNPNPQLLSLSFSLLFALCRPWSDTATLTAPPDKAHGRQLNPENQSQLFDTLDWDFGKVTPFRWDTDGMGILKQGEAVDPSCFLDSESPSGWALAEDLEADMEQGNCKAEE</sequence>
<dbReference type="CDD" id="cd12148">
    <property type="entry name" value="fungal_TF_MHR"/>
    <property type="match status" value="1"/>
</dbReference>
<dbReference type="PROSITE" id="PS00463">
    <property type="entry name" value="ZN2_CY6_FUNGAL_1"/>
    <property type="match status" value="1"/>
</dbReference>
<proteinExistence type="predicted"/>
<feature type="region of interest" description="Disordered" evidence="5">
    <location>
        <begin position="1"/>
        <end position="24"/>
    </location>
</feature>
<dbReference type="RefSeq" id="XP_062724234.1">
    <property type="nucleotide sequence ID" value="XM_062868765.1"/>
</dbReference>
<accession>A0AAJ0GYI0</accession>
<dbReference type="Pfam" id="PF00172">
    <property type="entry name" value="Zn_clus"/>
    <property type="match status" value="1"/>
</dbReference>
<dbReference type="Gene3D" id="4.10.240.10">
    <property type="entry name" value="Zn(2)-C6 fungal-type DNA-binding domain"/>
    <property type="match status" value="1"/>
</dbReference>
<dbReference type="AlphaFoldDB" id="A0AAJ0GYI0"/>
<reference evidence="7" key="1">
    <citation type="journal article" date="2023" name="Mol. Phylogenet. Evol.">
        <title>Genome-scale phylogeny and comparative genomics of the fungal order Sordariales.</title>
        <authorList>
            <person name="Hensen N."/>
            <person name="Bonometti L."/>
            <person name="Westerberg I."/>
            <person name="Brannstrom I.O."/>
            <person name="Guillou S."/>
            <person name="Cros-Aarteil S."/>
            <person name="Calhoun S."/>
            <person name="Haridas S."/>
            <person name="Kuo A."/>
            <person name="Mondo S."/>
            <person name="Pangilinan J."/>
            <person name="Riley R."/>
            <person name="LaButti K."/>
            <person name="Andreopoulos B."/>
            <person name="Lipzen A."/>
            <person name="Chen C."/>
            <person name="Yan M."/>
            <person name="Daum C."/>
            <person name="Ng V."/>
            <person name="Clum A."/>
            <person name="Steindorff A."/>
            <person name="Ohm R.A."/>
            <person name="Martin F."/>
            <person name="Silar P."/>
            <person name="Natvig D.O."/>
            <person name="Lalanne C."/>
            <person name="Gautier V."/>
            <person name="Ament-Velasquez S.L."/>
            <person name="Kruys A."/>
            <person name="Hutchinson M.I."/>
            <person name="Powell A.J."/>
            <person name="Barry K."/>
            <person name="Miller A.N."/>
            <person name="Grigoriev I.V."/>
            <person name="Debuchy R."/>
            <person name="Gladieux P."/>
            <person name="Hiltunen Thoren M."/>
            <person name="Johannesson H."/>
        </authorList>
    </citation>
    <scope>NUCLEOTIDE SEQUENCE</scope>
    <source>
        <strain evidence="7">CBS 333.67</strain>
    </source>
</reference>
<dbReference type="GO" id="GO:0003677">
    <property type="term" value="F:DNA binding"/>
    <property type="evidence" value="ECO:0007669"/>
    <property type="project" value="UniProtKB-KW"/>
</dbReference>
<dbReference type="CDD" id="cd00067">
    <property type="entry name" value="GAL4"/>
    <property type="match status" value="1"/>
</dbReference>
<reference evidence="7" key="2">
    <citation type="submission" date="2023-06" db="EMBL/GenBank/DDBJ databases">
        <authorList>
            <consortium name="Lawrence Berkeley National Laboratory"/>
            <person name="Mondo S.J."/>
            <person name="Hensen N."/>
            <person name="Bonometti L."/>
            <person name="Westerberg I."/>
            <person name="Brannstrom I.O."/>
            <person name="Guillou S."/>
            <person name="Cros-Aarteil S."/>
            <person name="Calhoun S."/>
            <person name="Haridas S."/>
            <person name="Kuo A."/>
            <person name="Pangilinan J."/>
            <person name="Riley R."/>
            <person name="Labutti K."/>
            <person name="Andreopoulos B."/>
            <person name="Lipzen A."/>
            <person name="Chen C."/>
            <person name="Yanf M."/>
            <person name="Daum C."/>
            <person name="Ng V."/>
            <person name="Clum A."/>
            <person name="Steindorff A."/>
            <person name="Ohm R."/>
            <person name="Martin F."/>
            <person name="Silar P."/>
            <person name="Natvig D."/>
            <person name="Lalanne C."/>
            <person name="Gautier V."/>
            <person name="Ament-Velasquez S.L."/>
            <person name="Kruys A."/>
            <person name="Hutchinson M.I."/>
            <person name="Powell A.J."/>
            <person name="Barry K."/>
            <person name="Miller A.N."/>
            <person name="Grigoriev I.V."/>
            <person name="Debuchy R."/>
            <person name="Gladieux P."/>
            <person name="Thoren M.H."/>
            <person name="Johannesson H."/>
        </authorList>
    </citation>
    <scope>NUCLEOTIDE SEQUENCE</scope>
    <source>
        <strain evidence="7">CBS 333.67</strain>
    </source>
</reference>
<dbReference type="Proteomes" id="UP001273166">
    <property type="component" value="Unassembled WGS sequence"/>
</dbReference>
<keyword evidence="8" id="KW-1185">Reference proteome</keyword>
<dbReference type="GeneID" id="87887594"/>
<evidence type="ECO:0000256" key="4">
    <source>
        <dbReference type="ARBA" id="ARBA00023242"/>
    </source>
</evidence>
<organism evidence="7 8">
    <name type="scientific">Chaetomium strumarium</name>
    <dbReference type="NCBI Taxonomy" id="1170767"/>
    <lineage>
        <taxon>Eukaryota</taxon>
        <taxon>Fungi</taxon>
        <taxon>Dikarya</taxon>
        <taxon>Ascomycota</taxon>
        <taxon>Pezizomycotina</taxon>
        <taxon>Sordariomycetes</taxon>
        <taxon>Sordariomycetidae</taxon>
        <taxon>Sordariales</taxon>
        <taxon>Chaetomiaceae</taxon>
        <taxon>Chaetomium</taxon>
    </lineage>
</organism>
<name>A0AAJ0GYI0_9PEZI</name>
<dbReference type="GO" id="GO:0008270">
    <property type="term" value="F:zinc ion binding"/>
    <property type="evidence" value="ECO:0007669"/>
    <property type="project" value="InterPro"/>
</dbReference>
<dbReference type="GO" id="GO:0005634">
    <property type="term" value="C:nucleus"/>
    <property type="evidence" value="ECO:0007669"/>
    <property type="project" value="UniProtKB-SubCell"/>
</dbReference>
<evidence type="ECO:0000256" key="5">
    <source>
        <dbReference type="SAM" id="MobiDB-lite"/>
    </source>
</evidence>
<dbReference type="InterPro" id="IPR050987">
    <property type="entry name" value="AtrR-like"/>
</dbReference>
<dbReference type="PANTHER" id="PTHR46910">
    <property type="entry name" value="TRANSCRIPTION FACTOR PDR1"/>
    <property type="match status" value="1"/>
</dbReference>
<evidence type="ECO:0000259" key="6">
    <source>
        <dbReference type="PROSITE" id="PS50048"/>
    </source>
</evidence>
<feature type="domain" description="Zn(2)-C6 fungal-type" evidence="6">
    <location>
        <begin position="41"/>
        <end position="71"/>
    </location>
</feature>
<gene>
    <name evidence="7" type="ORF">B0T15DRAFT_524471</name>
</gene>
<dbReference type="PROSITE" id="PS50048">
    <property type="entry name" value="ZN2_CY6_FUNGAL_2"/>
    <property type="match status" value="1"/>
</dbReference>
<protein>
    <recommendedName>
        <fullName evidence="6">Zn(2)-C6 fungal-type domain-containing protein</fullName>
    </recommendedName>
</protein>
<dbReference type="GO" id="GO:0000981">
    <property type="term" value="F:DNA-binding transcription factor activity, RNA polymerase II-specific"/>
    <property type="evidence" value="ECO:0007669"/>
    <property type="project" value="InterPro"/>
</dbReference>
<dbReference type="PANTHER" id="PTHR46910:SF3">
    <property type="entry name" value="HALOTOLERANCE PROTEIN 9-RELATED"/>
    <property type="match status" value="1"/>
</dbReference>